<dbReference type="InterPro" id="IPR030476">
    <property type="entry name" value="Pentaxin_CS"/>
</dbReference>
<dbReference type="Pfam" id="PF03466">
    <property type="entry name" value="LysR_substrate"/>
    <property type="match status" value="1"/>
</dbReference>
<evidence type="ECO:0000259" key="6">
    <source>
        <dbReference type="PROSITE" id="PS50931"/>
    </source>
</evidence>
<evidence type="ECO:0000256" key="2">
    <source>
        <dbReference type="ARBA" id="ARBA00023015"/>
    </source>
</evidence>
<evidence type="ECO:0000313" key="7">
    <source>
        <dbReference type="EMBL" id="MDP9647261.1"/>
    </source>
</evidence>
<dbReference type="GO" id="GO:0006351">
    <property type="term" value="P:DNA-templated transcription"/>
    <property type="evidence" value="ECO:0007669"/>
    <property type="project" value="TreeGrafter"/>
</dbReference>
<dbReference type="PANTHER" id="PTHR30537:SF5">
    <property type="entry name" value="HTH-TYPE TRANSCRIPTIONAL ACTIVATOR TTDR-RELATED"/>
    <property type="match status" value="1"/>
</dbReference>
<keyword evidence="2" id="KW-0805">Transcription regulation</keyword>
<keyword evidence="4" id="KW-0804">Transcription</keyword>
<dbReference type="AlphaFoldDB" id="A0AB73IBV9"/>
<dbReference type="FunFam" id="1.10.10.10:FF:000001">
    <property type="entry name" value="LysR family transcriptional regulator"/>
    <property type="match status" value="1"/>
</dbReference>
<dbReference type="InterPro" id="IPR000847">
    <property type="entry name" value="LysR_HTH_N"/>
</dbReference>
<feature type="domain" description="HTH lysR-type" evidence="6">
    <location>
        <begin position="44"/>
        <end position="96"/>
    </location>
</feature>
<evidence type="ECO:0000256" key="5">
    <source>
        <dbReference type="SAM" id="MobiDB-lite"/>
    </source>
</evidence>
<proteinExistence type="inferred from homology"/>
<dbReference type="Gene3D" id="1.10.10.10">
    <property type="entry name" value="Winged helix-like DNA-binding domain superfamily/Winged helix DNA-binding domain"/>
    <property type="match status" value="1"/>
</dbReference>
<evidence type="ECO:0000256" key="4">
    <source>
        <dbReference type="ARBA" id="ARBA00023163"/>
    </source>
</evidence>
<dbReference type="InterPro" id="IPR036390">
    <property type="entry name" value="WH_DNA-bd_sf"/>
</dbReference>
<dbReference type="GO" id="GO:0043565">
    <property type="term" value="F:sequence-specific DNA binding"/>
    <property type="evidence" value="ECO:0007669"/>
    <property type="project" value="TreeGrafter"/>
</dbReference>
<dbReference type="SUPFAM" id="SSF53850">
    <property type="entry name" value="Periplasmic binding protein-like II"/>
    <property type="match status" value="1"/>
</dbReference>
<dbReference type="InterPro" id="IPR005119">
    <property type="entry name" value="LysR_subst-bd"/>
</dbReference>
<accession>A0AB73IBV9</accession>
<dbReference type="EMBL" id="JAURTK010000003">
    <property type="protein sequence ID" value="MDP9647261.1"/>
    <property type="molecule type" value="Genomic_DNA"/>
</dbReference>
<name>A0AB73IBV9_9BURK</name>
<feature type="compositionally biased region" description="Basic and acidic residues" evidence="5">
    <location>
        <begin position="1"/>
        <end position="10"/>
    </location>
</feature>
<feature type="region of interest" description="Disordered" evidence="5">
    <location>
        <begin position="1"/>
        <end position="23"/>
    </location>
</feature>
<dbReference type="PROSITE" id="PS00289">
    <property type="entry name" value="PTX_1"/>
    <property type="match status" value="1"/>
</dbReference>
<dbReference type="PANTHER" id="PTHR30537">
    <property type="entry name" value="HTH-TYPE TRANSCRIPTIONAL REGULATOR"/>
    <property type="match status" value="1"/>
</dbReference>
<gene>
    <name evidence="7" type="ORF">J2793_002707</name>
</gene>
<dbReference type="Gene3D" id="3.40.190.290">
    <property type="match status" value="1"/>
</dbReference>
<keyword evidence="3 7" id="KW-0238">DNA-binding</keyword>
<reference evidence="7" key="1">
    <citation type="submission" date="2023-07" db="EMBL/GenBank/DDBJ databases">
        <title>Sorghum-associated microbial communities from plants grown in Nebraska, USA.</title>
        <authorList>
            <person name="Schachtman D."/>
        </authorList>
    </citation>
    <scope>NUCLEOTIDE SEQUENCE</scope>
    <source>
        <strain evidence="7">DS1061</strain>
    </source>
</reference>
<dbReference type="InterPro" id="IPR058163">
    <property type="entry name" value="LysR-type_TF_proteobact-type"/>
</dbReference>
<dbReference type="SUPFAM" id="SSF46785">
    <property type="entry name" value="Winged helix' DNA-binding domain"/>
    <property type="match status" value="1"/>
</dbReference>
<dbReference type="InterPro" id="IPR036388">
    <property type="entry name" value="WH-like_DNA-bd_sf"/>
</dbReference>
<evidence type="ECO:0000256" key="1">
    <source>
        <dbReference type="ARBA" id="ARBA00009437"/>
    </source>
</evidence>
<evidence type="ECO:0000256" key="3">
    <source>
        <dbReference type="ARBA" id="ARBA00023125"/>
    </source>
</evidence>
<dbReference type="CDD" id="cd08422">
    <property type="entry name" value="PBP2_CrgA_like"/>
    <property type="match status" value="1"/>
</dbReference>
<sequence length="337" mass="37515">MDISVTERAEQAGTEGIDANPGKLQRAHCRTRIGQMKDERLLEMRVFKAVVEAGGFTAAANMLGVSQPFVSQSVNALERRLGVQLLHRSTRTQRLTHEGERFLLSCNDILESLEEAEAQVRSSEPSGNLRVSAPHAFGMDQLVAALPGFLSSYPKVCVHFSLSDSNVNLIEDNFDVAVRMGRLQDSSLRSRKLCDLQRIVVASPGYLAAHGTPVTPLGLARHACLTWESPREHLNLWPFMINGRLERVAVQGSFRSTDGTTLFQLCVAGVGIMRLAEHLALPAIRRGDLVPLLPEYQAKDDTAIHVVYLPERQLVPRIRAFIDYFVDVFREPPWQKP</sequence>
<dbReference type="PROSITE" id="PS50931">
    <property type="entry name" value="HTH_LYSR"/>
    <property type="match status" value="1"/>
</dbReference>
<organism evidence="7 8">
    <name type="scientific">Paraburkholderia caledonica</name>
    <dbReference type="NCBI Taxonomy" id="134536"/>
    <lineage>
        <taxon>Bacteria</taxon>
        <taxon>Pseudomonadati</taxon>
        <taxon>Pseudomonadota</taxon>
        <taxon>Betaproteobacteria</taxon>
        <taxon>Burkholderiales</taxon>
        <taxon>Burkholderiaceae</taxon>
        <taxon>Paraburkholderia</taxon>
    </lineage>
</organism>
<dbReference type="GO" id="GO:0003700">
    <property type="term" value="F:DNA-binding transcription factor activity"/>
    <property type="evidence" value="ECO:0007669"/>
    <property type="project" value="InterPro"/>
</dbReference>
<comment type="caution">
    <text evidence="7">The sequence shown here is derived from an EMBL/GenBank/DDBJ whole genome shotgun (WGS) entry which is preliminary data.</text>
</comment>
<protein>
    <submittedName>
        <fullName evidence="7">DNA-binding transcriptional LysR family regulator</fullName>
    </submittedName>
</protein>
<dbReference type="Pfam" id="PF00126">
    <property type="entry name" value="HTH_1"/>
    <property type="match status" value="1"/>
</dbReference>
<comment type="similarity">
    <text evidence="1">Belongs to the LysR transcriptional regulatory family.</text>
</comment>
<dbReference type="PRINTS" id="PR00039">
    <property type="entry name" value="HTHLYSR"/>
</dbReference>
<dbReference type="Proteomes" id="UP001229486">
    <property type="component" value="Unassembled WGS sequence"/>
</dbReference>
<evidence type="ECO:0000313" key="8">
    <source>
        <dbReference type="Proteomes" id="UP001229486"/>
    </source>
</evidence>